<feature type="transmembrane region" description="Helical" evidence="1">
    <location>
        <begin position="12"/>
        <end position="33"/>
    </location>
</feature>
<feature type="transmembrane region" description="Helical" evidence="1">
    <location>
        <begin position="70"/>
        <end position="93"/>
    </location>
</feature>
<proteinExistence type="predicted"/>
<protein>
    <submittedName>
        <fullName evidence="3">Uncharacterized protein si:ch211-256a21.4</fullName>
    </submittedName>
</protein>
<evidence type="ECO:0000313" key="2">
    <source>
        <dbReference type="Proteomes" id="UP000515150"/>
    </source>
</evidence>
<dbReference type="RefSeq" id="XP_029008968.1">
    <property type="nucleotide sequence ID" value="XM_029153135.3"/>
</dbReference>
<accession>A0A6P7MRL0</accession>
<keyword evidence="2" id="KW-1185">Reference proteome</keyword>
<sequence>MGFPELDDAVSRFRFAQSCLGLLGCLCVCYAVWTPHWLNGRGLWSEWNNTISEESHREAAAVNAVEAERVFGLVSFLIALSTGVLCLVFALWWTSRTVRSYSNTRSLLLAGQALYPSTLLLLTMASTGFFFLFSWSLFTYQHREEIGGDPSGLGASYWLGAVGWVLLLVVETAVFVAERSVVPDILPDLEEAVEAWRISSQLKAAKRAADWSGEMKR</sequence>
<name>A0A6P7MRL0_BETSP</name>
<organism evidence="2 3">
    <name type="scientific">Betta splendens</name>
    <name type="common">Siamese fighting fish</name>
    <dbReference type="NCBI Taxonomy" id="158456"/>
    <lineage>
        <taxon>Eukaryota</taxon>
        <taxon>Metazoa</taxon>
        <taxon>Chordata</taxon>
        <taxon>Craniata</taxon>
        <taxon>Vertebrata</taxon>
        <taxon>Euteleostomi</taxon>
        <taxon>Actinopterygii</taxon>
        <taxon>Neopterygii</taxon>
        <taxon>Teleostei</taxon>
        <taxon>Neoteleostei</taxon>
        <taxon>Acanthomorphata</taxon>
        <taxon>Anabantaria</taxon>
        <taxon>Anabantiformes</taxon>
        <taxon>Anabantoidei</taxon>
        <taxon>Osphronemidae</taxon>
        <taxon>Betta</taxon>
    </lineage>
</organism>
<dbReference type="Proteomes" id="UP000515150">
    <property type="component" value="Chromosome 6"/>
</dbReference>
<evidence type="ECO:0000256" key="1">
    <source>
        <dbReference type="SAM" id="Phobius"/>
    </source>
</evidence>
<keyword evidence="1" id="KW-0472">Membrane</keyword>
<dbReference type="InParanoid" id="A0A6P7MRL0"/>
<reference evidence="3" key="1">
    <citation type="submission" date="2025-08" db="UniProtKB">
        <authorList>
            <consortium name="RefSeq"/>
        </authorList>
    </citation>
    <scope>IDENTIFICATION</scope>
</reference>
<evidence type="ECO:0000313" key="3">
    <source>
        <dbReference type="RefSeq" id="XP_029008968.1"/>
    </source>
</evidence>
<dbReference type="AlphaFoldDB" id="A0A6P7MRL0"/>
<dbReference type="OrthoDB" id="9926994at2759"/>
<dbReference type="GeneID" id="114857052"/>
<keyword evidence="1" id="KW-1133">Transmembrane helix</keyword>
<feature type="transmembrane region" description="Helical" evidence="1">
    <location>
        <begin position="114"/>
        <end position="135"/>
    </location>
</feature>
<feature type="transmembrane region" description="Helical" evidence="1">
    <location>
        <begin position="155"/>
        <end position="177"/>
    </location>
</feature>
<dbReference type="FunCoup" id="A0A6P7MRL0">
    <property type="interactions" value="1"/>
</dbReference>
<dbReference type="KEGG" id="bspl:114857052"/>
<gene>
    <name evidence="3" type="primary">si:ch211-256a21.4</name>
</gene>
<keyword evidence="1" id="KW-0812">Transmembrane</keyword>